<dbReference type="Proteomes" id="UP001238179">
    <property type="component" value="Chromosome"/>
</dbReference>
<accession>A0AA48H8Y8</accession>
<feature type="compositionally biased region" description="Pro residues" evidence="1">
    <location>
        <begin position="23"/>
        <end position="50"/>
    </location>
</feature>
<dbReference type="AlphaFoldDB" id="A0AA48H8Y8"/>
<sequence>MGQTTVPSTPPSLGQPAAQTPDPANPQPLGPPTAQPSPAPAAQPAGPTPGPVSGQPGGPPATPPPSAPESASTAAPAPSLDPAVAPAVRDLVALVQARAPGSQEALRAALRDLPESQVLALRAQVRGGGPEPAAQEATARVLTGLAKRADLPQGMLDAVSQALRGPGRAPESPAAAPEAWESWIKESVRALSDPSISPREAPFHAAQAREGTAFYELPLPWAAQAPLQMWVESDGGGKGRGNPESASTRVLLGLNFSRLGETRLGVAKGAGGLRVRVWAQHPEALVAAQAGMEEELRALGMPVDLRIQGLGPGPVPTIRSLAAGSSLQVLG</sequence>
<feature type="compositionally biased region" description="Pro residues" evidence="1">
    <location>
        <begin position="57"/>
        <end position="67"/>
    </location>
</feature>
<organism evidence="2 3">
    <name type="scientific">Mesoterricola silvestris</name>
    <dbReference type="NCBI Taxonomy" id="2927979"/>
    <lineage>
        <taxon>Bacteria</taxon>
        <taxon>Pseudomonadati</taxon>
        <taxon>Acidobacteriota</taxon>
        <taxon>Holophagae</taxon>
        <taxon>Holophagales</taxon>
        <taxon>Holophagaceae</taxon>
        <taxon>Mesoterricola</taxon>
    </lineage>
</organism>
<evidence type="ECO:0000313" key="3">
    <source>
        <dbReference type="Proteomes" id="UP001238179"/>
    </source>
</evidence>
<keyword evidence="3" id="KW-1185">Reference proteome</keyword>
<feature type="region of interest" description="Disordered" evidence="1">
    <location>
        <begin position="1"/>
        <end position="82"/>
    </location>
</feature>
<dbReference type="KEGG" id="msil:METEAL_31420"/>
<dbReference type="EMBL" id="AP027080">
    <property type="protein sequence ID" value="BDU73968.1"/>
    <property type="molecule type" value="Genomic_DNA"/>
</dbReference>
<name>A0AA48H8Y8_9BACT</name>
<protein>
    <recommendedName>
        <fullName evidence="4">Flagellar hook-length control protein FliK</fullName>
    </recommendedName>
</protein>
<evidence type="ECO:0000256" key="1">
    <source>
        <dbReference type="SAM" id="MobiDB-lite"/>
    </source>
</evidence>
<evidence type="ECO:0008006" key="4">
    <source>
        <dbReference type="Google" id="ProtNLM"/>
    </source>
</evidence>
<reference evidence="3" key="1">
    <citation type="journal article" date="2023" name="Int. J. Syst. Evol. Microbiol.">
        <title>Mesoterricola silvestris gen. nov., sp. nov., Mesoterricola sediminis sp. nov., Geothrix oryzae sp. nov., Geothrix edaphica sp. nov., Geothrix rubra sp. nov., and Geothrix limicola sp. nov., six novel members of Acidobacteriota isolated from soils.</title>
        <authorList>
            <person name="Itoh H."/>
            <person name="Sugisawa Y."/>
            <person name="Mise K."/>
            <person name="Xu Z."/>
            <person name="Kuniyasu M."/>
            <person name="Ushijima N."/>
            <person name="Kawano K."/>
            <person name="Kobayashi E."/>
            <person name="Shiratori Y."/>
            <person name="Masuda Y."/>
            <person name="Senoo K."/>
        </authorList>
    </citation>
    <scope>NUCLEOTIDE SEQUENCE [LARGE SCALE GENOMIC DNA]</scope>
    <source>
        <strain evidence="3">W79</strain>
    </source>
</reference>
<evidence type="ECO:0000313" key="2">
    <source>
        <dbReference type="EMBL" id="BDU73968.1"/>
    </source>
</evidence>
<feature type="compositionally biased region" description="Low complexity" evidence="1">
    <location>
        <begin position="68"/>
        <end position="78"/>
    </location>
</feature>
<proteinExistence type="predicted"/>
<gene>
    <name evidence="2" type="ORF">METEAL_31420</name>
</gene>